<name>A0A4C1XG41_EUMVA</name>
<keyword evidence="2" id="KW-1185">Reference proteome</keyword>
<dbReference type="Proteomes" id="UP000299102">
    <property type="component" value="Unassembled WGS sequence"/>
</dbReference>
<reference evidence="1 2" key="1">
    <citation type="journal article" date="2019" name="Commun. Biol.">
        <title>The bagworm genome reveals a unique fibroin gene that provides high tensile strength.</title>
        <authorList>
            <person name="Kono N."/>
            <person name="Nakamura H."/>
            <person name="Ohtoshi R."/>
            <person name="Tomita M."/>
            <person name="Numata K."/>
            <person name="Arakawa K."/>
        </authorList>
    </citation>
    <scope>NUCLEOTIDE SEQUENCE [LARGE SCALE GENOMIC DNA]</scope>
</reference>
<evidence type="ECO:0000313" key="2">
    <source>
        <dbReference type="Proteomes" id="UP000299102"/>
    </source>
</evidence>
<accession>A0A4C1XG41</accession>
<evidence type="ECO:0000313" key="1">
    <source>
        <dbReference type="EMBL" id="GBP62153.1"/>
    </source>
</evidence>
<comment type="caution">
    <text evidence="1">The sequence shown here is derived from an EMBL/GenBank/DDBJ whole genome shotgun (WGS) entry which is preliminary data.</text>
</comment>
<gene>
    <name evidence="1" type="ORF">EVAR_40603_1</name>
</gene>
<dbReference type="OrthoDB" id="10691639at2759"/>
<proteinExistence type="predicted"/>
<organism evidence="1 2">
    <name type="scientific">Eumeta variegata</name>
    <name type="common">Bagworm moth</name>
    <name type="synonym">Eumeta japonica</name>
    <dbReference type="NCBI Taxonomy" id="151549"/>
    <lineage>
        <taxon>Eukaryota</taxon>
        <taxon>Metazoa</taxon>
        <taxon>Ecdysozoa</taxon>
        <taxon>Arthropoda</taxon>
        <taxon>Hexapoda</taxon>
        <taxon>Insecta</taxon>
        <taxon>Pterygota</taxon>
        <taxon>Neoptera</taxon>
        <taxon>Endopterygota</taxon>
        <taxon>Lepidoptera</taxon>
        <taxon>Glossata</taxon>
        <taxon>Ditrysia</taxon>
        <taxon>Tineoidea</taxon>
        <taxon>Psychidae</taxon>
        <taxon>Oiketicinae</taxon>
        <taxon>Eumeta</taxon>
    </lineage>
</organism>
<protein>
    <submittedName>
        <fullName evidence="1">Uncharacterized protein</fullName>
    </submittedName>
</protein>
<sequence length="97" mass="10509">MFFYGTSRCKRACEPPKSRCLPPPTHTPNPREALLASWVGTACLMEGQRADEEGKSVDFAVDANSGSSRALVLIPVDPSPILDYDPGLAFDPSPFKL</sequence>
<dbReference type="EMBL" id="BGZK01000833">
    <property type="protein sequence ID" value="GBP62153.1"/>
    <property type="molecule type" value="Genomic_DNA"/>
</dbReference>
<dbReference type="AlphaFoldDB" id="A0A4C1XG41"/>